<reference evidence="1" key="1">
    <citation type="journal article" date="2015" name="Nature">
        <title>Complex archaea that bridge the gap between prokaryotes and eukaryotes.</title>
        <authorList>
            <person name="Spang A."/>
            <person name="Saw J.H."/>
            <person name="Jorgensen S.L."/>
            <person name="Zaremba-Niedzwiedzka K."/>
            <person name="Martijn J."/>
            <person name="Lind A.E."/>
            <person name="van Eijk R."/>
            <person name="Schleper C."/>
            <person name="Guy L."/>
            <person name="Ettema T.J."/>
        </authorList>
    </citation>
    <scope>NUCLEOTIDE SEQUENCE</scope>
</reference>
<evidence type="ECO:0008006" key="2">
    <source>
        <dbReference type="Google" id="ProtNLM"/>
    </source>
</evidence>
<protein>
    <recommendedName>
        <fullName evidence="2">DUF1353 domain-containing protein</fullName>
    </recommendedName>
</protein>
<evidence type="ECO:0000313" key="1">
    <source>
        <dbReference type="EMBL" id="KKL72073.1"/>
    </source>
</evidence>
<dbReference type="EMBL" id="LAZR01025385">
    <property type="protein sequence ID" value="KKL72073.1"/>
    <property type="molecule type" value="Genomic_DNA"/>
</dbReference>
<sequence>MPEVTDFRYTEDLLLRRPLHGEGILFYIYKDWRVSFKIDGEWHSVMVLAGFASDGASIPRLARSIISVLGRHFEAAVIHDYLLTTAMFTKEIADKVFLAAMIFRKVKPWKRALMYRAVRLFGRGSY</sequence>
<accession>A0A0F9EDB5</accession>
<gene>
    <name evidence="1" type="ORF">LCGC14_2088560</name>
</gene>
<organism evidence="1">
    <name type="scientific">marine sediment metagenome</name>
    <dbReference type="NCBI Taxonomy" id="412755"/>
    <lineage>
        <taxon>unclassified sequences</taxon>
        <taxon>metagenomes</taxon>
        <taxon>ecological metagenomes</taxon>
    </lineage>
</organism>
<comment type="caution">
    <text evidence="1">The sequence shown here is derived from an EMBL/GenBank/DDBJ whole genome shotgun (WGS) entry which is preliminary data.</text>
</comment>
<dbReference type="AlphaFoldDB" id="A0A0F9EDB5"/>
<proteinExistence type="predicted"/>
<name>A0A0F9EDB5_9ZZZZ</name>
<dbReference type="Pfam" id="PF07087">
    <property type="entry name" value="DUF1353"/>
    <property type="match status" value="1"/>
</dbReference>
<dbReference type="InterPro" id="IPR010767">
    <property type="entry name" value="Phage_CGC-2007_Cje0229"/>
</dbReference>